<dbReference type="InterPro" id="IPR050536">
    <property type="entry name" value="DtxR_MntR_Metal-Reg"/>
</dbReference>
<dbReference type="PANTHER" id="PTHR33238">
    <property type="entry name" value="IRON (METAL) DEPENDENT REPRESSOR, DTXR FAMILY"/>
    <property type="match status" value="1"/>
</dbReference>
<feature type="region of interest" description="Disordered" evidence="1">
    <location>
        <begin position="114"/>
        <end position="133"/>
    </location>
</feature>
<comment type="caution">
    <text evidence="3">The sequence shown here is derived from an EMBL/GenBank/DDBJ whole genome shotgun (WGS) entry which is preliminary data.</text>
</comment>
<sequence>MIGEPQYLLVIYRAEKEAEPPVSPGHIADALDRSPAAATEMLQRLESRGLVTYEPYQGATLTDEGRATAADLNETYQILLRFFRDVLDLDDCEAEARQLTGTVSPTVADRLASSLLGDAGAARENEPASPSDG</sequence>
<dbReference type="InterPro" id="IPR022687">
    <property type="entry name" value="HTH_DTXR"/>
</dbReference>
<dbReference type="Gene3D" id="1.10.10.10">
    <property type="entry name" value="Winged helix-like DNA-binding domain superfamily/Winged helix DNA-binding domain"/>
    <property type="match status" value="1"/>
</dbReference>
<dbReference type="PANTHER" id="PTHR33238:SF7">
    <property type="entry name" value="IRON-DEPENDENT TRANSCRIPTIONAL REGULATOR"/>
    <property type="match status" value="1"/>
</dbReference>
<dbReference type="GO" id="GO:0003677">
    <property type="term" value="F:DNA binding"/>
    <property type="evidence" value="ECO:0007669"/>
    <property type="project" value="InterPro"/>
</dbReference>
<dbReference type="InterPro" id="IPR022689">
    <property type="entry name" value="Iron_dep_repressor"/>
</dbReference>
<dbReference type="GO" id="GO:0003700">
    <property type="term" value="F:DNA-binding transcription factor activity"/>
    <property type="evidence" value="ECO:0007669"/>
    <property type="project" value="InterPro"/>
</dbReference>
<feature type="domain" description="HTH dtxR-type" evidence="2">
    <location>
        <begin position="1"/>
        <end position="62"/>
    </location>
</feature>
<dbReference type="SMART" id="SM00529">
    <property type="entry name" value="HTH_DTXR"/>
    <property type="match status" value="1"/>
</dbReference>
<dbReference type="InterPro" id="IPR036388">
    <property type="entry name" value="WH-like_DNA-bd_sf"/>
</dbReference>
<name>A0AA41FYX7_9EURY</name>
<dbReference type="Proteomes" id="UP001166304">
    <property type="component" value="Unassembled WGS sequence"/>
</dbReference>
<proteinExistence type="predicted"/>
<dbReference type="Pfam" id="PF01325">
    <property type="entry name" value="Fe_dep_repress"/>
    <property type="match status" value="1"/>
</dbReference>
<dbReference type="SUPFAM" id="SSF46785">
    <property type="entry name" value="Winged helix' DNA-binding domain"/>
    <property type="match status" value="1"/>
</dbReference>
<dbReference type="AlphaFoldDB" id="A0AA41FYX7"/>
<evidence type="ECO:0000313" key="4">
    <source>
        <dbReference type="Proteomes" id="UP001166304"/>
    </source>
</evidence>
<reference evidence="3" key="1">
    <citation type="submission" date="2021-06" db="EMBL/GenBank/DDBJ databases">
        <title>New haloarchaea isolates fom saline soil.</title>
        <authorList>
            <person name="Duran-Viseras A."/>
            <person name="Sanchez-Porro C.S."/>
            <person name="Ventosa A."/>
        </authorList>
    </citation>
    <scope>NUCLEOTIDE SEQUENCE</scope>
    <source>
        <strain evidence="3">JCM 18369</strain>
    </source>
</reference>
<gene>
    <name evidence="3" type="ORF">KTS37_06010</name>
</gene>
<dbReference type="RefSeq" id="WP_162414957.1">
    <property type="nucleotide sequence ID" value="NZ_JAHQXE010000001.1"/>
</dbReference>
<evidence type="ECO:0000313" key="3">
    <source>
        <dbReference type="EMBL" id="MBV0901340.1"/>
    </source>
</evidence>
<dbReference type="PROSITE" id="PS50944">
    <property type="entry name" value="HTH_DTXR"/>
    <property type="match status" value="1"/>
</dbReference>
<evidence type="ECO:0000259" key="2">
    <source>
        <dbReference type="PROSITE" id="PS50944"/>
    </source>
</evidence>
<dbReference type="InterPro" id="IPR036390">
    <property type="entry name" value="WH_DNA-bd_sf"/>
</dbReference>
<organism evidence="3 4">
    <name type="scientific">Haloarcula salina</name>
    <dbReference type="NCBI Taxonomy" id="1429914"/>
    <lineage>
        <taxon>Archaea</taxon>
        <taxon>Methanobacteriati</taxon>
        <taxon>Methanobacteriota</taxon>
        <taxon>Stenosarchaea group</taxon>
        <taxon>Halobacteria</taxon>
        <taxon>Halobacteriales</taxon>
        <taxon>Haloarculaceae</taxon>
        <taxon>Haloarcula</taxon>
    </lineage>
</organism>
<dbReference type="GO" id="GO:0046914">
    <property type="term" value="F:transition metal ion binding"/>
    <property type="evidence" value="ECO:0007669"/>
    <property type="project" value="InterPro"/>
</dbReference>
<protein>
    <submittedName>
        <fullName evidence="3">Metal-dependent transcriptional regulator</fullName>
    </submittedName>
</protein>
<evidence type="ECO:0000256" key="1">
    <source>
        <dbReference type="SAM" id="MobiDB-lite"/>
    </source>
</evidence>
<keyword evidence="4" id="KW-1185">Reference proteome</keyword>
<dbReference type="EMBL" id="JAHQXE010000001">
    <property type="protein sequence ID" value="MBV0901340.1"/>
    <property type="molecule type" value="Genomic_DNA"/>
</dbReference>
<accession>A0AA41FYX7</accession>